<feature type="region of interest" description="Disordered" evidence="1">
    <location>
        <begin position="269"/>
        <end position="335"/>
    </location>
</feature>
<proteinExistence type="predicted"/>
<accession>A0AAD1XVM0</accession>
<sequence length="406" mass="46783">MKNNFMPNKISRDKVIKRGYHTENFAKNLRNCSSETKKAFKKTLNNKIMHKKSMNTDTLDQNCSRMEEISIENQSKVAPTKSKFSSNDQAKIKHKNRKKRILTECSNFDSKKDHQTTSCTPVSQIDFYATSDPAMKHYTSLTNETKIKQRNFGYFQEMHHSLTSLRQKNSHMRTSLNKNLMFCTKKSDSKDLKGKCKSPRKSFSPKSNFYYSSKPKQSSQVNSKSKQDAFKHCRLKTRRKTNTANDQFHIINEETFIVESKVGLKTALSKKLSSSNPPNKSQHKFPSKSGTPKAHNCSSRLSFQNESKKENQNMNSKRVSKERRKLSPSLKATKKKEVWGIPKRIKDRKSSTKAKKMHRMGLFMGNETIRGLNLVFPGNGTLLKPRKSHKKNINTSRVMLGPRQNS</sequence>
<dbReference type="EMBL" id="CAMPGE010021583">
    <property type="protein sequence ID" value="CAI2379728.1"/>
    <property type="molecule type" value="Genomic_DNA"/>
</dbReference>
<evidence type="ECO:0000256" key="1">
    <source>
        <dbReference type="SAM" id="MobiDB-lite"/>
    </source>
</evidence>
<evidence type="ECO:0000313" key="3">
    <source>
        <dbReference type="Proteomes" id="UP001295684"/>
    </source>
</evidence>
<feature type="compositionally biased region" description="Polar residues" evidence="1">
    <location>
        <begin position="296"/>
        <end position="305"/>
    </location>
</feature>
<reference evidence="2" key="1">
    <citation type="submission" date="2023-07" db="EMBL/GenBank/DDBJ databases">
        <authorList>
            <consortium name="AG Swart"/>
            <person name="Singh M."/>
            <person name="Singh A."/>
            <person name="Seah K."/>
            <person name="Emmerich C."/>
        </authorList>
    </citation>
    <scope>NUCLEOTIDE SEQUENCE</scope>
    <source>
        <strain evidence="2">DP1</strain>
    </source>
</reference>
<protein>
    <submittedName>
        <fullName evidence="2">Uncharacterized protein</fullName>
    </submittedName>
</protein>
<feature type="region of interest" description="Disordered" evidence="1">
    <location>
        <begin position="189"/>
        <end position="232"/>
    </location>
</feature>
<feature type="compositionally biased region" description="Low complexity" evidence="1">
    <location>
        <begin position="212"/>
        <end position="224"/>
    </location>
</feature>
<comment type="caution">
    <text evidence="2">The sequence shown here is derived from an EMBL/GenBank/DDBJ whole genome shotgun (WGS) entry which is preliminary data.</text>
</comment>
<name>A0AAD1XVM0_EUPCR</name>
<dbReference type="Proteomes" id="UP001295684">
    <property type="component" value="Unassembled WGS sequence"/>
</dbReference>
<dbReference type="AlphaFoldDB" id="A0AAD1XVM0"/>
<evidence type="ECO:0000313" key="2">
    <source>
        <dbReference type="EMBL" id="CAI2379728.1"/>
    </source>
</evidence>
<feature type="compositionally biased region" description="Polar residues" evidence="1">
    <location>
        <begin position="77"/>
        <end position="89"/>
    </location>
</feature>
<keyword evidence="3" id="KW-1185">Reference proteome</keyword>
<feature type="region of interest" description="Disordered" evidence="1">
    <location>
        <begin position="77"/>
        <end position="97"/>
    </location>
</feature>
<organism evidence="2 3">
    <name type="scientific">Euplotes crassus</name>
    <dbReference type="NCBI Taxonomy" id="5936"/>
    <lineage>
        <taxon>Eukaryota</taxon>
        <taxon>Sar</taxon>
        <taxon>Alveolata</taxon>
        <taxon>Ciliophora</taxon>
        <taxon>Intramacronucleata</taxon>
        <taxon>Spirotrichea</taxon>
        <taxon>Hypotrichia</taxon>
        <taxon>Euplotida</taxon>
        <taxon>Euplotidae</taxon>
        <taxon>Moneuplotes</taxon>
    </lineage>
</organism>
<feature type="compositionally biased region" description="Low complexity" evidence="1">
    <location>
        <begin position="269"/>
        <end position="280"/>
    </location>
</feature>
<gene>
    <name evidence="2" type="ORF">ECRASSUSDP1_LOCUS21141</name>
</gene>